<name>A0A0M4GC24_9BACI</name>
<dbReference type="InterPro" id="IPR029068">
    <property type="entry name" value="Glyas_Bleomycin-R_OHBP_Dase"/>
</dbReference>
<organism evidence="2 3">
    <name type="scientific">Bacillus gobiensis</name>
    <dbReference type="NCBI Taxonomy" id="1441095"/>
    <lineage>
        <taxon>Bacteria</taxon>
        <taxon>Bacillati</taxon>
        <taxon>Bacillota</taxon>
        <taxon>Bacilli</taxon>
        <taxon>Bacillales</taxon>
        <taxon>Bacillaceae</taxon>
        <taxon>Bacillus</taxon>
    </lineage>
</organism>
<dbReference type="EMBL" id="CP012600">
    <property type="protein sequence ID" value="ALC83415.1"/>
    <property type="molecule type" value="Genomic_DNA"/>
</dbReference>
<feature type="domain" description="Glyoxalase/fosfomycin resistance/dioxygenase" evidence="1">
    <location>
        <begin position="10"/>
        <end position="115"/>
    </location>
</feature>
<reference evidence="3" key="1">
    <citation type="submission" date="2015-08" db="EMBL/GenBank/DDBJ databases">
        <title>Genome sequencing project for genomic taxonomy and phylogenomics of Bacillus-like bacteria.</title>
        <authorList>
            <person name="Liu B."/>
            <person name="Wang J."/>
            <person name="Zhu Y."/>
            <person name="Liu G."/>
            <person name="Chen Q."/>
            <person name="Chen Z."/>
            <person name="Lan J."/>
            <person name="Che J."/>
            <person name="Ge C."/>
            <person name="Shi H."/>
            <person name="Pan Z."/>
            <person name="Liu X."/>
        </authorList>
    </citation>
    <scope>NUCLEOTIDE SEQUENCE [LARGE SCALE GENOMIC DNA]</scope>
    <source>
        <strain evidence="3">FJAT-4402</strain>
    </source>
</reference>
<evidence type="ECO:0000259" key="1">
    <source>
        <dbReference type="Pfam" id="PF00903"/>
    </source>
</evidence>
<dbReference type="Proteomes" id="UP000067625">
    <property type="component" value="Chromosome"/>
</dbReference>
<evidence type="ECO:0000313" key="2">
    <source>
        <dbReference type="EMBL" id="ALC83415.1"/>
    </source>
</evidence>
<proteinExistence type="predicted"/>
<dbReference type="PATRIC" id="fig|1441095.3.peg.4213"/>
<dbReference type="AlphaFoldDB" id="A0A0M4GC24"/>
<sequence>MNILKVYTPVFIRNNQLEESIAFYEQLLGERSDLRFSYHEAGMEIATVSSILLVAGPEGSIAPVKEMKLALLVDSLNEWKEELVKKGATILSEPQEVPTGYNMFVRHPDGSLVEYIEWVNEKVAAINLIRDE</sequence>
<gene>
    <name evidence="2" type="ORF">AM592_19090</name>
</gene>
<dbReference type="RefSeq" id="WP_053605258.1">
    <property type="nucleotide sequence ID" value="NZ_CP012600.1"/>
</dbReference>
<dbReference type="OrthoDB" id="1492945at2"/>
<evidence type="ECO:0000313" key="3">
    <source>
        <dbReference type="Proteomes" id="UP000067625"/>
    </source>
</evidence>
<dbReference type="InterPro" id="IPR004360">
    <property type="entry name" value="Glyas_Fos-R_dOase_dom"/>
</dbReference>
<protein>
    <recommendedName>
        <fullName evidence="1">Glyoxalase/fosfomycin resistance/dioxygenase domain-containing protein</fullName>
    </recommendedName>
</protein>
<dbReference type="Gene3D" id="3.10.180.10">
    <property type="entry name" value="2,3-Dihydroxybiphenyl 1,2-Dioxygenase, domain 1"/>
    <property type="match status" value="1"/>
</dbReference>
<accession>A0A0M4GC24</accession>
<dbReference type="STRING" id="1441095.AM592_19090"/>
<keyword evidence="3" id="KW-1185">Reference proteome</keyword>
<reference evidence="2 3" key="2">
    <citation type="journal article" date="2016" name="Int. J. Syst. Evol. Microbiol.">
        <title>Bacillus gobiensis sp. nov., isolated from a soil sample.</title>
        <authorList>
            <person name="Liu B."/>
            <person name="Liu G.H."/>
            <person name="Cetin S."/>
            <person name="Schumann P."/>
            <person name="Pan Z.Z."/>
            <person name="Chen Q.Q."/>
        </authorList>
    </citation>
    <scope>NUCLEOTIDE SEQUENCE [LARGE SCALE GENOMIC DNA]</scope>
    <source>
        <strain evidence="2 3">FJAT-4402</strain>
    </source>
</reference>
<dbReference type="SUPFAM" id="SSF54593">
    <property type="entry name" value="Glyoxalase/Bleomycin resistance protein/Dihydroxybiphenyl dioxygenase"/>
    <property type="match status" value="1"/>
</dbReference>
<dbReference type="Pfam" id="PF00903">
    <property type="entry name" value="Glyoxalase"/>
    <property type="match status" value="1"/>
</dbReference>